<proteinExistence type="predicted"/>
<comment type="caution">
    <text evidence="3">The sequence shown here is derived from an EMBL/GenBank/DDBJ whole genome shotgun (WGS) entry which is preliminary data.</text>
</comment>
<reference evidence="3" key="2">
    <citation type="submission" date="2020-09" db="EMBL/GenBank/DDBJ databases">
        <authorList>
            <person name="Sun Q."/>
            <person name="Zhou Y."/>
        </authorList>
    </citation>
    <scope>NUCLEOTIDE SEQUENCE</scope>
    <source>
        <strain evidence="3">CGMCC 1.6293</strain>
    </source>
</reference>
<dbReference type="SUPFAM" id="SSF56059">
    <property type="entry name" value="Glutathione synthetase ATP-binding domain-like"/>
    <property type="match status" value="1"/>
</dbReference>
<evidence type="ECO:0000313" key="3">
    <source>
        <dbReference type="EMBL" id="GGL99332.1"/>
    </source>
</evidence>
<dbReference type="InterPro" id="IPR051680">
    <property type="entry name" value="ATP-dep_Glu-Cys_Ligase-2"/>
</dbReference>
<protein>
    <recommendedName>
        <fullName evidence="5">DUF403 domain-containing protein</fullName>
    </recommendedName>
</protein>
<evidence type="ECO:0008006" key="5">
    <source>
        <dbReference type="Google" id="ProtNLM"/>
    </source>
</evidence>
<keyword evidence="4" id="KW-1185">Reference proteome</keyword>
<organism evidence="3 4">
    <name type="scientific">Pseudooceanicola nanhaiensis</name>
    <dbReference type="NCBI Taxonomy" id="375761"/>
    <lineage>
        <taxon>Bacteria</taxon>
        <taxon>Pseudomonadati</taxon>
        <taxon>Pseudomonadota</taxon>
        <taxon>Alphaproteobacteria</taxon>
        <taxon>Rhodobacterales</taxon>
        <taxon>Paracoccaceae</taxon>
        <taxon>Pseudooceanicola</taxon>
    </lineage>
</organism>
<dbReference type="PANTHER" id="PTHR34595:SF2">
    <property type="entry name" value="BLR2978 PROTEIN"/>
    <property type="match status" value="1"/>
</dbReference>
<name>A0A917SW11_9RHOB</name>
<dbReference type="Gene3D" id="3.40.50.11290">
    <property type="match status" value="1"/>
</dbReference>
<accession>A0A917SW11</accession>
<feature type="domain" description="DUF403" evidence="1">
    <location>
        <begin position="529"/>
        <end position="808"/>
    </location>
</feature>
<dbReference type="InterPro" id="IPR007296">
    <property type="entry name" value="DUF403"/>
</dbReference>
<evidence type="ECO:0000259" key="1">
    <source>
        <dbReference type="Pfam" id="PF04168"/>
    </source>
</evidence>
<gene>
    <name evidence="3" type="ORF">GCM10011534_21480</name>
</gene>
<dbReference type="AlphaFoldDB" id="A0A917SW11"/>
<feature type="domain" description="Circularly permuted ATP-grasp type 2" evidence="2">
    <location>
        <begin position="94"/>
        <end position="481"/>
    </location>
</feature>
<dbReference type="RefSeq" id="WP_028287946.1">
    <property type="nucleotide sequence ID" value="NZ_BMLF01000001.1"/>
</dbReference>
<evidence type="ECO:0000313" key="4">
    <source>
        <dbReference type="Proteomes" id="UP000649829"/>
    </source>
</evidence>
<dbReference type="Pfam" id="PF14403">
    <property type="entry name" value="CP_ATPgrasp_2"/>
    <property type="match status" value="1"/>
</dbReference>
<dbReference type="EMBL" id="BMLF01000001">
    <property type="protein sequence ID" value="GGL99332.1"/>
    <property type="molecule type" value="Genomic_DNA"/>
</dbReference>
<dbReference type="InterPro" id="IPR025841">
    <property type="entry name" value="CP_ATPgrasp_2"/>
</dbReference>
<dbReference type="Proteomes" id="UP000649829">
    <property type="component" value="Unassembled WGS sequence"/>
</dbReference>
<dbReference type="PANTHER" id="PTHR34595">
    <property type="entry name" value="BLR5612 PROTEIN"/>
    <property type="match status" value="1"/>
</dbReference>
<sequence length="810" mass="89259">MDEIARPLPASRATQRILRDYRPRPGVPDELLDAEGRMRPVWTDFLDHLAEQTPEAMRERFNRGDLYLRDAGVYFRRYSADATGERDWPLSHIPVILHADEWEEISEGLIQRAELLESVVADLYGAQSLIADGHLPPEIIADNPEWLRPMVGVRPASGHFLHFLAFEIGRSPDGSWFVLGDRTQAPSGAGFALENRMATSRVFPEAFATARVSRLAGFFRAFREGLDELRDEAAADGRIPGNSRPAILTPGPSNDTYFEHTYIARYLGLMLLEGEDLVVVKGQVMVRTVSGLKPVSVLWRRLDASYADPLELQESSRIGTPGLVSALREGSVSMVNALGAGVLETRALLAFLPRIAPALTGEPLKLPNIATWWCGQAKERAHVVANAERMMIGQALSTAMPFSVEAEMALGGRFADAADDRDIAAWIEAKGAGLVGQEAVTLSTTPVWQDDGLVPRPMTVRVFAARTPQGWQIMPGGYARIGRKGDATALAMQQGGSVADVWIAHDEPVPQDTLMKPRGASLREAPSVLPSRAADNLFWLGRYVERCESTIRLLRAWHLRLEETGGRAAPQISGLAAHLKFLGIDPARRVPAALFDQISAAETCAGKVRDRFSVDAWWALRDLATTAQSLGGKTVQGDDSARAMGLLLRRITGFAGLVHENMYRFAGWRFLSLGRALERADNLAHLLAVFTDETAPDGSWDLLVELGDSVMTHRRRYRIDTTRDTVVDLMALDANNPRSVLFQVAAMRDHAERLPNARVSGKMEPLGRDLLRIETDLTVGDPEEWTAERFWELRGDLSTVAGHLAAKYLG</sequence>
<evidence type="ECO:0000259" key="2">
    <source>
        <dbReference type="Pfam" id="PF14403"/>
    </source>
</evidence>
<reference evidence="3" key="1">
    <citation type="journal article" date="2014" name="Int. J. Syst. Evol. Microbiol.">
        <title>Complete genome sequence of Corynebacterium casei LMG S-19264T (=DSM 44701T), isolated from a smear-ripened cheese.</title>
        <authorList>
            <consortium name="US DOE Joint Genome Institute (JGI-PGF)"/>
            <person name="Walter F."/>
            <person name="Albersmeier A."/>
            <person name="Kalinowski J."/>
            <person name="Ruckert C."/>
        </authorList>
    </citation>
    <scope>NUCLEOTIDE SEQUENCE</scope>
    <source>
        <strain evidence="3">CGMCC 1.6293</strain>
    </source>
</reference>
<dbReference type="Pfam" id="PF04168">
    <property type="entry name" value="Alpha-E"/>
    <property type="match status" value="1"/>
</dbReference>